<evidence type="ECO:0000313" key="8">
    <source>
        <dbReference type="Proteomes" id="UP000318384"/>
    </source>
</evidence>
<proteinExistence type="predicted"/>
<evidence type="ECO:0000256" key="4">
    <source>
        <dbReference type="ARBA" id="ARBA00022989"/>
    </source>
</evidence>
<dbReference type="Pfam" id="PF13517">
    <property type="entry name" value="FG-GAP_3"/>
    <property type="match status" value="1"/>
</dbReference>
<accession>A0A517WQD6</accession>
<dbReference type="AlphaFoldDB" id="A0A517WQD6"/>
<dbReference type="PANTHER" id="PTHR21419">
    <property type="match status" value="1"/>
</dbReference>
<evidence type="ECO:0000256" key="6">
    <source>
        <dbReference type="SAM" id="SignalP"/>
    </source>
</evidence>
<evidence type="ECO:0000256" key="5">
    <source>
        <dbReference type="ARBA" id="ARBA00023136"/>
    </source>
</evidence>
<dbReference type="InterPro" id="IPR028994">
    <property type="entry name" value="Integrin_alpha_N"/>
</dbReference>
<dbReference type="InterPro" id="IPR015943">
    <property type="entry name" value="WD40/YVTN_repeat-like_dom_sf"/>
</dbReference>
<dbReference type="EMBL" id="CP037422">
    <property type="protein sequence ID" value="QDU07458.1"/>
    <property type="molecule type" value="Genomic_DNA"/>
</dbReference>
<gene>
    <name evidence="7" type="ORF">V202x_08130</name>
</gene>
<protein>
    <submittedName>
        <fullName evidence="7">FG-GAP repeat protein</fullName>
    </submittedName>
</protein>
<keyword evidence="2" id="KW-0812">Transmembrane</keyword>
<dbReference type="PANTHER" id="PTHR21419:SF23">
    <property type="entry name" value="PROTEIN DEFECTIVE IN EXINE FORMATION 1"/>
    <property type="match status" value="1"/>
</dbReference>
<dbReference type="Proteomes" id="UP000318384">
    <property type="component" value="Chromosome"/>
</dbReference>
<dbReference type="InterPro" id="IPR045232">
    <property type="entry name" value="FAM234"/>
</dbReference>
<organism evidence="7 8">
    <name type="scientific">Gimesia aquarii</name>
    <dbReference type="NCBI Taxonomy" id="2527964"/>
    <lineage>
        <taxon>Bacteria</taxon>
        <taxon>Pseudomonadati</taxon>
        <taxon>Planctomycetota</taxon>
        <taxon>Planctomycetia</taxon>
        <taxon>Planctomycetales</taxon>
        <taxon>Planctomycetaceae</taxon>
        <taxon>Gimesia</taxon>
    </lineage>
</organism>
<dbReference type="Gene3D" id="2.130.10.10">
    <property type="entry name" value="YVTN repeat-like/Quinoprotein amine dehydrogenase"/>
    <property type="match status" value="2"/>
</dbReference>
<dbReference type="RefSeq" id="WP_145171417.1">
    <property type="nucleotide sequence ID" value="NZ_CP037422.1"/>
</dbReference>
<evidence type="ECO:0000256" key="2">
    <source>
        <dbReference type="ARBA" id="ARBA00022692"/>
    </source>
</evidence>
<feature type="chain" id="PRO_5021918665" evidence="6">
    <location>
        <begin position="25"/>
        <end position="595"/>
    </location>
</feature>
<keyword evidence="4" id="KW-1133">Transmembrane helix</keyword>
<keyword evidence="5" id="KW-0472">Membrane</keyword>
<sequence length="595" mass="66570" precursor="true">MCSRLVLMTVVALLSVIETSISLADSESDIKSGNNTRLQSTASKFFQLEYTKPDLSFCNAQICVDSDNDGQRELLFASRKTKKLQMLRASDGTVIWSKKLAGSQQSISAYDLNGDGKIEILYTVSSPGRLYVLDHTGNMLRQWDSSDFKLGNSAVIVDADGDGQLDGLFGSRSKYLLRLNMADLKLSERRAGWAQCGCHTTAMDVDRDGRWDFFAGSGDDSRGKKGVLHRIDPITLKSLWSYKTNDNASSADPVLVDIDNDGQVEIIKSVDNYARDDAHDAIYAFETNGTLLWKVPDLSGEDSPNVADLDGDGEMEIVGMTFQNEVYCLDAKGHIKWRRNLRPELKHQNSHAYLTPILCDINGDQKMEILALTNGKYFDNTQKFSNKKTRANGIVYALSAEGEILDRFDVGGPRYWGDAYVCNLDEDPFLELVITGSGGLDVIETRGFGANTEHFQRRRNYQRLNVVPWAYEDSYFIYRGAKKGVVNLTDNLVLNKQVGKYRSTGMFTTELLTLPPNGRFNKLNYAVRTPNQTSIEVNILDQTGKTIRSHVSSGSQLKIDEPVQLEFIFLTTDQSYTPILDSYSLSFNLKEDEIK</sequence>
<evidence type="ECO:0000313" key="7">
    <source>
        <dbReference type="EMBL" id="QDU07458.1"/>
    </source>
</evidence>
<dbReference type="GO" id="GO:0016020">
    <property type="term" value="C:membrane"/>
    <property type="evidence" value="ECO:0007669"/>
    <property type="project" value="UniProtKB-SubCell"/>
</dbReference>
<name>A0A517WQD6_9PLAN</name>
<dbReference type="OrthoDB" id="9816120at2"/>
<dbReference type="InterPro" id="IPR013517">
    <property type="entry name" value="FG-GAP"/>
</dbReference>
<comment type="subcellular location">
    <subcellularLocation>
        <location evidence="1">Membrane</location>
        <topology evidence="1">Single-pass membrane protein</topology>
    </subcellularLocation>
</comment>
<reference evidence="7 8" key="1">
    <citation type="submission" date="2019-03" db="EMBL/GenBank/DDBJ databases">
        <title>Deep-cultivation of Planctomycetes and their phenomic and genomic characterization uncovers novel biology.</title>
        <authorList>
            <person name="Wiegand S."/>
            <person name="Jogler M."/>
            <person name="Boedeker C."/>
            <person name="Pinto D."/>
            <person name="Vollmers J."/>
            <person name="Rivas-Marin E."/>
            <person name="Kohn T."/>
            <person name="Peeters S.H."/>
            <person name="Heuer A."/>
            <person name="Rast P."/>
            <person name="Oberbeckmann S."/>
            <person name="Bunk B."/>
            <person name="Jeske O."/>
            <person name="Meyerdierks A."/>
            <person name="Storesund J.E."/>
            <person name="Kallscheuer N."/>
            <person name="Luecker S."/>
            <person name="Lage O.M."/>
            <person name="Pohl T."/>
            <person name="Merkel B.J."/>
            <person name="Hornburger P."/>
            <person name="Mueller R.-W."/>
            <person name="Bruemmer F."/>
            <person name="Labrenz M."/>
            <person name="Spormann A.M."/>
            <person name="Op den Camp H."/>
            <person name="Overmann J."/>
            <person name="Amann R."/>
            <person name="Jetten M.S.M."/>
            <person name="Mascher T."/>
            <person name="Medema M.H."/>
            <person name="Devos D.P."/>
            <person name="Kaster A.-K."/>
            <person name="Ovreas L."/>
            <person name="Rohde M."/>
            <person name="Galperin M.Y."/>
            <person name="Jogler C."/>
        </authorList>
    </citation>
    <scope>NUCLEOTIDE SEQUENCE [LARGE SCALE GENOMIC DNA]</scope>
    <source>
        <strain evidence="7 8">V202</strain>
    </source>
</reference>
<dbReference type="SUPFAM" id="SSF69318">
    <property type="entry name" value="Integrin alpha N-terminal domain"/>
    <property type="match status" value="2"/>
</dbReference>
<keyword evidence="8" id="KW-1185">Reference proteome</keyword>
<evidence type="ECO:0000256" key="1">
    <source>
        <dbReference type="ARBA" id="ARBA00004167"/>
    </source>
</evidence>
<feature type="signal peptide" evidence="6">
    <location>
        <begin position="1"/>
        <end position="24"/>
    </location>
</feature>
<evidence type="ECO:0000256" key="3">
    <source>
        <dbReference type="ARBA" id="ARBA00022729"/>
    </source>
</evidence>
<keyword evidence="3 6" id="KW-0732">Signal</keyword>